<dbReference type="GO" id="GO:0008235">
    <property type="term" value="F:metalloexopeptidase activity"/>
    <property type="evidence" value="ECO:0007669"/>
    <property type="project" value="InterPro"/>
</dbReference>
<evidence type="ECO:0000313" key="2">
    <source>
        <dbReference type="EMBL" id="RTQ53802.1"/>
    </source>
</evidence>
<dbReference type="GO" id="GO:0006508">
    <property type="term" value="P:proteolysis"/>
    <property type="evidence" value="ECO:0007669"/>
    <property type="project" value="InterPro"/>
</dbReference>
<keyword evidence="3" id="KW-1185">Reference proteome</keyword>
<dbReference type="Proteomes" id="UP000282184">
    <property type="component" value="Unassembled WGS sequence"/>
</dbReference>
<dbReference type="EMBL" id="RXOF01000001">
    <property type="protein sequence ID" value="RTQ53802.1"/>
    <property type="molecule type" value="Genomic_DNA"/>
</dbReference>
<comment type="caution">
    <text evidence="2">The sequence shown here is derived from an EMBL/GenBank/DDBJ whole genome shotgun (WGS) entry which is preliminary data.</text>
</comment>
<evidence type="ECO:0000313" key="3">
    <source>
        <dbReference type="Proteomes" id="UP000282184"/>
    </source>
</evidence>
<protein>
    <submittedName>
        <fullName evidence="2">M28 family peptidase</fullName>
    </submittedName>
</protein>
<proteinExistence type="predicted"/>
<dbReference type="InterPro" id="IPR045175">
    <property type="entry name" value="M28_fam"/>
</dbReference>
<dbReference type="InterPro" id="IPR007484">
    <property type="entry name" value="Peptidase_M28"/>
</dbReference>
<organism evidence="2 3">
    <name type="scientific">Hymenobacter gummosus</name>
    <dbReference type="NCBI Taxonomy" id="1776032"/>
    <lineage>
        <taxon>Bacteria</taxon>
        <taxon>Pseudomonadati</taxon>
        <taxon>Bacteroidota</taxon>
        <taxon>Cytophagia</taxon>
        <taxon>Cytophagales</taxon>
        <taxon>Hymenobacteraceae</taxon>
        <taxon>Hymenobacter</taxon>
    </lineage>
</organism>
<dbReference type="PANTHER" id="PTHR12147:SF26">
    <property type="entry name" value="PEPTIDASE M28 DOMAIN-CONTAINING PROTEIN"/>
    <property type="match status" value="1"/>
</dbReference>
<evidence type="ECO:0000259" key="1">
    <source>
        <dbReference type="Pfam" id="PF04389"/>
    </source>
</evidence>
<dbReference type="OrthoDB" id="844214at2"/>
<feature type="domain" description="Peptidase M28" evidence="1">
    <location>
        <begin position="214"/>
        <end position="424"/>
    </location>
</feature>
<dbReference type="Pfam" id="PF04389">
    <property type="entry name" value="Peptidase_M28"/>
    <property type="match status" value="1"/>
</dbReference>
<name>A0A3S0HAU9_9BACT</name>
<sequence length="443" mass="48724">MVRVGGTAGGGGQEFEAGRHFVGFGPSPFTSVTKVEPVFLGFGIETDKYNDYAGQDVRGKDVIVLQGEPTDGRGHFLLSGSKQESEWSTAFRKAALARDKGARSILMITFAPSSSFSLMADGMGEALTEPGYELTAPVRQPLSGLMLNDAPPSGLGTYLTSLELGAALLGATPEALGQYVFGSYTTQRPPQDALRPQSFWIVVPQTRTELASENVLGLLEGSDKKDEVLVISAHYDHVGIQRDTIFNGADDDGSGTSAVLELAQAFVQAKKEGRGPRRSILFLLNAGEERGLLGSDYYTGHPVLPLAQTVTDLNIDMIGRTDPRHSPTDRYIYLIGSDKLSSQLHALSETANDRYVRLKLDYFYNDPNDQEHLYYRSDHYNFARHGIPVIFYTSGLHSDYHKATDDVEKIEFDKLAERARLVFYTAWEVANREQRPVVDSNKP</sequence>
<dbReference type="PANTHER" id="PTHR12147">
    <property type="entry name" value="METALLOPEPTIDASE M28 FAMILY MEMBER"/>
    <property type="match status" value="1"/>
</dbReference>
<dbReference type="Gene3D" id="3.40.630.10">
    <property type="entry name" value="Zn peptidases"/>
    <property type="match status" value="1"/>
</dbReference>
<accession>A0A3S0HAU9</accession>
<gene>
    <name evidence="2" type="ORF">EJV47_02300</name>
</gene>
<dbReference type="AlphaFoldDB" id="A0A3S0HAU9"/>
<reference evidence="2 3" key="1">
    <citation type="submission" date="2018-12" db="EMBL/GenBank/DDBJ databases">
        <title>Hymenobacter gummosus sp. nov., isolated from a spring.</title>
        <authorList>
            <person name="Nie L."/>
        </authorList>
    </citation>
    <scope>NUCLEOTIDE SEQUENCE [LARGE SCALE GENOMIC DNA]</scope>
    <source>
        <strain evidence="2 3">KCTC 52166</strain>
    </source>
</reference>
<dbReference type="SUPFAM" id="SSF53187">
    <property type="entry name" value="Zn-dependent exopeptidases"/>
    <property type="match status" value="1"/>
</dbReference>